<proteinExistence type="predicted"/>
<evidence type="ECO:0000313" key="4">
    <source>
        <dbReference type="Proteomes" id="UP000644507"/>
    </source>
</evidence>
<gene>
    <name evidence="3" type="ORF">GCM10007100_15800</name>
</gene>
<dbReference type="RefSeq" id="WP_189569361.1">
    <property type="nucleotide sequence ID" value="NZ_BMXI01000005.1"/>
</dbReference>
<dbReference type="EMBL" id="BMXI01000005">
    <property type="protein sequence ID" value="GHC50500.1"/>
    <property type="molecule type" value="Genomic_DNA"/>
</dbReference>
<evidence type="ECO:0008006" key="5">
    <source>
        <dbReference type="Google" id="ProtNLM"/>
    </source>
</evidence>
<evidence type="ECO:0000313" key="3">
    <source>
        <dbReference type="EMBL" id="GHC50500.1"/>
    </source>
</evidence>
<dbReference type="GO" id="GO:0008168">
    <property type="term" value="F:methyltransferase activity"/>
    <property type="evidence" value="ECO:0007669"/>
    <property type="project" value="UniProtKB-KW"/>
</dbReference>
<sequence length="294" mass="32636">MKDDNASNTARLIARTILLASQDSELRRLVAPQKAEISEAILEQTKGHKTFRLALGPIPRRLLLTLEKTLLPGIVAHYLVRKRKIELSVREALQKGNKALIVIAAGYDTLCLRLRDEFPQSHFVEIDHPATQAGKQSTFPDGGNFHLMPADLTQSSLSDILETSTCLDKESSAVFVLEGLTMYLTEETVQNLFREIAPYCGKLIFTFMEKDEEGEIGFRGQSPLIAAWLKARQEPFLWGTTRADLPRFLAQAGFDLSEVIDDHDLRAEILSPLGLDHLALAKGECLCIAVPSSP</sequence>
<dbReference type="Pfam" id="PF04072">
    <property type="entry name" value="LCM"/>
    <property type="match status" value="1"/>
</dbReference>
<evidence type="ECO:0000256" key="2">
    <source>
        <dbReference type="ARBA" id="ARBA00022679"/>
    </source>
</evidence>
<evidence type="ECO:0000256" key="1">
    <source>
        <dbReference type="ARBA" id="ARBA00022603"/>
    </source>
</evidence>
<protein>
    <recommendedName>
        <fullName evidence="5">S-adenosyl-L-methionine-dependent methyltransferase</fullName>
    </recommendedName>
</protein>
<dbReference type="Gene3D" id="3.40.50.150">
    <property type="entry name" value="Vaccinia Virus protein VP39"/>
    <property type="match status" value="1"/>
</dbReference>
<dbReference type="InterPro" id="IPR007213">
    <property type="entry name" value="Ppm1/Ppm2/Tcmp"/>
</dbReference>
<reference evidence="3" key="1">
    <citation type="journal article" date="2014" name="Int. J. Syst. Evol. Microbiol.">
        <title>Complete genome sequence of Corynebacterium casei LMG S-19264T (=DSM 44701T), isolated from a smear-ripened cheese.</title>
        <authorList>
            <consortium name="US DOE Joint Genome Institute (JGI-PGF)"/>
            <person name="Walter F."/>
            <person name="Albersmeier A."/>
            <person name="Kalinowski J."/>
            <person name="Ruckert C."/>
        </authorList>
    </citation>
    <scope>NUCLEOTIDE SEQUENCE</scope>
    <source>
        <strain evidence="3">KCTC 12988</strain>
    </source>
</reference>
<keyword evidence="2" id="KW-0808">Transferase</keyword>
<accession>A0A918WGY3</accession>
<comment type="caution">
    <text evidence="3">The sequence shown here is derived from an EMBL/GenBank/DDBJ whole genome shotgun (WGS) entry which is preliminary data.</text>
</comment>
<dbReference type="AlphaFoldDB" id="A0A918WGY3"/>
<keyword evidence="4" id="KW-1185">Reference proteome</keyword>
<dbReference type="PANTHER" id="PTHR43619:SF2">
    <property type="entry name" value="S-ADENOSYL-L-METHIONINE-DEPENDENT METHYLTRANSFERASES SUPERFAMILY PROTEIN"/>
    <property type="match status" value="1"/>
</dbReference>
<dbReference type="SUPFAM" id="SSF53335">
    <property type="entry name" value="S-adenosyl-L-methionine-dependent methyltransferases"/>
    <property type="match status" value="1"/>
</dbReference>
<keyword evidence="1" id="KW-0489">Methyltransferase</keyword>
<name>A0A918WGY3_9BACT</name>
<dbReference type="PANTHER" id="PTHR43619">
    <property type="entry name" value="S-ADENOSYL-L-METHIONINE-DEPENDENT METHYLTRANSFERASE YKTD-RELATED"/>
    <property type="match status" value="1"/>
</dbReference>
<organism evidence="3 4">
    <name type="scientific">Roseibacillus persicicus</name>
    <dbReference type="NCBI Taxonomy" id="454148"/>
    <lineage>
        <taxon>Bacteria</taxon>
        <taxon>Pseudomonadati</taxon>
        <taxon>Verrucomicrobiota</taxon>
        <taxon>Verrucomicrobiia</taxon>
        <taxon>Verrucomicrobiales</taxon>
        <taxon>Verrucomicrobiaceae</taxon>
        <taxon>Roseibacillus</taxon>
    </lineage>
</organism>
<dbReference type="GO" id="GO:0032259">
    <property type="term" value="P:methylation"/>
    <property type="evidence" value="ECO:0007669"/>
    <property type="project" value="UniProtKB-KW"/>
</dbReference>
<dbReference type="Proteomes" id="UP000644507">
    <property type="component" value="Unassembled WGS sequence"/>
</dbReference>
<dbReference type="InterPro" id="IPR029063">
    <property type="entry name" value="SAM-dependent_MTases_sf"/>
</dbReference>
<reference evidence="3" key="2">
    <citation type="submission" date="2020-09" db="EMBL/GenBank/DDBJ databases">
        <authorList>
            <person name="Sun Q."/>
            <person name="Kim S."/>
        </authorList>
    </citation>
    <scope>NUCLEOTIDE SEQUENCE</scope>
    <source>
        <strain evidence="3">KCTC 12988</strain>
    </source>
</reference>